<evidence type="ECO:0000256" key="5">
    <source>
        <dbReference type="ARBA" id="ARBA00022683"/>
    </source>
</evidence>
<dbReference type="OrthoDB" id="92465at2"/>
<keyword evidence="3" id="KW-0762">Sugar transport</keyword>
<dbReference type="GO" id="GO:0009401">
    <property type="term" value="P:phosphoenolpyruvate-dependent sugar phosphotransferase system"/>
    <property type="evidence" value="ECO:0007669"/>
    <property type="project" value="UniProtKB-KW"/>
</dbReference>
<dbReference type="RefSeq" id="WP_090776124.1">
    <property type="nucleotide sequence ID" value="NZ_FMYM01000008.1"/>
</dbReference>
<sequence length="159" mass="16965">MFKKWFKKEETIVSPLNGAAVAIESVPDPTFAEKMVGDGLAVEPTDGQVVAPVAGKVVQIFPTNHAFGIETAIGAEILIHIGLETVGMKGERFTARVKEGDTVKPGDVIIEFDLSLVKEKAAHTVTPIVVTNADQFAIEKQPIGDVVAGKTPLFTLISR</sequence>
<dbReference type="STRING" id="1464122.SAMN05421737_108120"/>
<dbReference type="AlphaFoldDB" id="A0A1G6LGP9"/>
<dbReference type="NCBIfam" id="TIGR00830">
    <property type="entry name" value="PTBA"/>
    <property type="match status" value="1"/>
</dbReference>
<dbReference type="GO" id="GO:0005737">
    <property type="term" value="C:cytoplasm"/>
    <property type="evidence" value="ECO:0007669"/>
    <property type="project" value="UniProtKB-SubCell"/>
</dbReference>
<name>A0A1G6LGP9_9BACI</name>
<evidence type="ECO:0000256" key="4">
    <source>
        <dbReference type="ARBA" id="ARBA00022679"/>
    </source>
</evidence>
<evidence type="ECO:0000313" key="9">
    <source>
        <dbReference type="Proteomes" id="UP000242662"/>
    </source>
</evidence>
<reference evidence="9" key="1">
    <citation type="submission" date="2016-09" db="EMBL/GenBank/DDBJ databases">
        <authorList>
            <person name="Varghese N."/>
            <person name="Submissions S."/>
        </authorList>
    </citation>
    <scope>NUCLEOTIDE SEQUENCE [LARGE SCALE GENOMIC DNA]</scope>
    <source>
        <strain evidence="9">25nlg</strain>
    </source>
</reference>
<evidence type="ECO:0000256" key="6">
    <source>
        <dbReference type="ARBA" id="ARBA00022777"/>
    </source>
</evidence>
<dbReference type="InterPro" id="IPR050890">
    <property type="entry name" value="PTS_EIIA_component"/>
</dbReference>
<protein>
    <submittedName>
        <fullName evidence="8">PTS system IIA component, Glc family</fullName>
    </submittedName>
</protein>
<evidence type="ECO:0000259" key="7">
    <source>
        <dbReference type="PROSITE" id="PS51093"/>
    </source>
</evidence>
<proteinExistence type="predicted"/>
<accession>A0A1G6LGP9</accession>
<evidence type="ECO:0000256" key="3">
    <source>
        <dbReference type="ARBA" id="ARBA00022597"/>
    </source>
</evidence>
<comment type="subcellular location">
    <subcellularLocation>
        <location evidence="1">Cytoplasm</location>
    </subcellularLocation>
</comment>
<dbReference type="PROSITE" id="PS00371">
    <property type="entry name" value="PTS_EIIA_TYPE_1_HIS"/>
    <property type="match status" value="1"/>
</dbReference>
<dbReference type="Pfam" id="PF00358">
    <property type="entry name" value="PTS_EIIA_1"/>
    <property type="match status" value="1"/>
</dbReference>
<keyword evidence="6" id="KW-0418">Kinase</keyword>
<dbReference type="GO" id="GO:0016301">
    <property type="term" value="F:kinase activity"/>
    <property type="evidence" value="ECO:0007669"/>
    <property type="project" value="UniProtKB-KW"/>
</dbReference>
<organism evidence="8 9">
    <name type="scientific">Shouchella lonarensis</name>
    <dbReference type="NCBI Taxonomy" id="1464122"/>
    <lineage>
        <taxon>Bacteria</taxon>
        <taxon>Bacillati</taxon>
        <taxon>Bacillota</taxon>
        <taxon>Bacilli</taxon>
        <taxon>Bacillales</taxon>
        <taxon>Bacillaceae</taxon>
        <taxon>Shouchella</taxon>
    </lineage>
</organism>
<dbReference type="PANTHER" id="PTHR45008">
    <property type="entry name" value="PTS SYSTEM GLUCOSE-SPECIFIC EIIA COMPONENT"/>
    <property type="match status" value="1"/>
</dbReference>
<feature type="domain" description="PTS EIIA type-1" evidence="7">
    <location>
        <begin position="28"/>
        <end position="132"/>
    </location>
</feature>
<dbReference type="PROSITE" id="PS51093">
    <property type="entry name" value="PTS_EIIA_TYPE_1"/>
    <property type="match status" value="1"/>
</dbReference>
<dbReference type="Gene3D" id="2.70.70.10">
    <property type="entry name" value="Glucose Permease (Domain IIA)"/>
    <property type="match status" value="1"/>
</dbReference>
<evidence type="ECO:0000256" key="1">
    <source>
        <dbReference type="ARBA" id="ARBA00004496"/>
    </source>
</evidence>
<keyword evidence="4" id="KW-0808">Transferase</keyword>
<dbReference type="FunFam" id="2.70.70.10:FF:000001">
    <property type="entry name" value="PTS system glucose-specific IIA component"/>
    <property type="match status" value="1"/>
</dbReference>
<dbReference type="InterPro" id="IPR001127">
    <property type="entry name" value="PTS_EIIA_1_perm"/>
</dbReference>
<keyword evidence="9" id="KW-1185">Reference proteome</keyword>
<gene>
    <name evidence="8" type="ORF">SAMN05421737_108120</name>
</gene>
<dbReference type="InterPro" id="IPR011055">
    <property type="entry name" value="Dup_hybrid_motif"/>
</dbReference>
<evidence type="ECO:0000256" key="2">
    <source>
        <dbReference type="ARBA" id="ARBA00022448"/>
    </source>
</evidence>
<dbReference type="EMBL" id="FMYM01000008">
    <property type="protein sequence ID" value="SDC42353.1"/>
    <property type="molecule type" value="Genomic_DNA"/>
</dbReference>
<evidence type="ECO:0000313" key="8">
    <source>
        <dbReference type="EMBL" id="SDC42353.1"/>
    </source>
</evidence>
<dbReference type="Proteomes" id="UP000242662">
    <property type="component" value="Unassembled WGS sequence"/>
</dbReference>
<keyword evidence="2" id="KW-0813">Transport</keyword>
<keyword evidence="5" id="KW-0598">Phosphotransferase system</keyword>
<dbReference type="SUPFAM" id="SSF51261">
    <property type="entry name" value="Duplicated hybrid motif"/>
    <property type="match status" value="1"/>
</dbReference>
<dbReference type="PANTHER" id="PTHR45008:SF1">
    <property type="entry name" value="PTS SYSTEM GLUCOSE-SPECIFIC EIIA COMPONENT"/>
    <property type="match status" value="1"/>
</dbReference>